<sequence>MERKMNKKRIVLATSLAILMAPSVLSSVDSVAHVAEPISVQAATTTPTVGTVGYAVCLVDINGKPNGVILPAGSSWQLGKLVTINGNSYYQVATNEYAEAIVMKQAAPVSTNSETTKVNTVVTVSAEEVTIFNDDATATGQMLPVGSSWKADQVKVIGTNRYYRVATNEWIKISHTEDSKTITPTLKSDERVYNTATGTMGRLLPGGSSWQVSQVVRNSKNEFWGRVSTVEWIKLDASQVSMSYGDSDSVPSIATSDPNFALNAEQSEQNNNTTVTATLKYDEKLYDMSTNTLSRSLPAGSSWRIDSVVRNSKGVFWGRVSTNEWLKLDDGRVQTVNSDNVPSIAVSEPNFALNF</sequence>
<name>A0A0R1WK01_9LACO</name>
<dbReference type="InterPro" id="IPR024968">
    <property type="entry name" value="SlpA_C_lactobacillus"/>
</dbReference>
<feature type="domain" description="S-layer protein C-terminal" evidence="2">
    <location>
        <begin position="70"/>
        <end position="100"/>
    </location>
</feature>
<dbReference type="STRING" id="1423774.FD31_GL001518"/>
<feature type="signal peptide" evidence="1">
    <location>
        <begin position="1"/>
        <end position="26"/>
    </location>
</feature>
<evidence type="ECO:0000259" key="2">
    <source>
        <dbReference type="Pfam" id="PF03217"/>
    </source>
</evidence>
<accession>A0A0R1WK01</accession>
<dbReference type="Pfam" id="PF03217">
    <property type="entry name" value="SlpA"/>
    <property type="match status" value="1"/>
</dbReference>
<dbReference type="PATRIC" id="fig|1423774.3.peg.1572"/>
<dbReference type="EMBL" id="AZFV01000003">
    <property type="protein sequence ID" value="KRM18190.1"/>
    <property type="molecule type" value="Genomic_DNA"/>
</dbReference>
<comment type="caution">
    <text evidence="3">The sequence shown here is derived from an EMBL/GenBank/DDBJ whole genome shotgun (WGS) entry which is preliminary data.</text>
</comment>
<keyword evidence="1" id="KW-0732">Signal</keyword>
<feature type="chain" id="PRO_5039514991" evidence="1">
    <location>
        <begin position="27"/>
        <end position="355"/>
    </location>
</feature>
<keyword evidence="4" id="KW-1185">Reference proteome</keyword>
<gene>
    <name evidence="3" type="ORF">FD31_GL001518</name>
</gene>
<organism evidence="3 4">
    <name type="scientific">Companilactobacillus nantensis DSM 16982</name>
    <dbReference type="NCBI Taxonomy" id="1423774"/>
    <lineage>
        <taxon>Bacteria</taxon>
        <taxon>Bacillati</taxon>
        <taxon>Bacillota</taxon>
        <taxon>Bacilli</taxon>
        <taxon>Lactobacillales</taxon>
        <taxon>Lactobacillaceae</taxon>
        <taxon>Companilactobacillus</taxon>
    </lineage>
</organism>
<reference evidence="3 4" key="1">
    <citation type="journal article" date="2015" name="Genome Announc.">
        <title>Expanding the biotechnology potential of lactobacilli through comparative genomics of 213 strains and associated genera.</title>
        <authorList>
            <person name="Sun Z."/>
            <person name="Harris H.M."/>
            <person name="McCann A."/>
            <person name="Guo C."/>
            <person name="Argimon S."/>
            <person name="Zhang W."/>
            <person name="Yang X."/>
            <person name="Jeffery I.B."/>
            <person name="Cooney J.C."/>
            <person name="Kagawa T.F."/>
            <person name="Liu W."/>
            <person name="Song Y."/>
            <person name="Salvetti E."/>
            <person name="Wrobel A."/>
            <person name="Rasinkangas P."/>
            <person name="Parkhill J."/>
            <person name="Rea M.C."/>
            <person name="O'Sullivan O."/>
            <person name="Ritari J."/>
            <person name="Douillard F.P."/>
            <person name="Paul Ross R."/>
            <person name="Yang R."/>
            <person name="Briner A.E."/>
            <person name="Felis G.E."/>
            <person name="de Vos W.M."/>
            <person name="Barrangou R."/>
            <person name="Klaenhammer T.R."/>
            <person name="Caufield P.W."/>
            <person name="Cui Y."/>
            <person name="Zhang H."/>
            <person name="O'Toole P.W."/>
        </authorList>
    </citation>
    <scope>NUCLEOTIDE SEQUENCE [LARGE SCALE GENOMIC DNA]</scope>
    <source>
        <strain evidence="3 4">DSM 16982</strain>
    </source>
</reference>
<protein>
    <submittedName>
        <fullName evidence="3">Teichoic acid-binding N-acetylmuramoyl L-alalanine amidase</fullName>
    </submittedName>
</protein>
<dbReference type="AlphaFoldDB" id="A0A0R1WK01"/>
<evidence type="ECO:0000313" key="3">
    <source>
        <dbReference type="EMBL" id="KRM18190.1"/>
    </source>
</evidence>
<dbReference type="Proteomes" id="UP000051302">
    <property type="component" value="Unassembled WGS sequence"/>
</dbReference>
<evidence type="ECO:0000256" key="1">
    <source>
        <dbReference type="SAM" id="SignalP"/>
    </source>
</evidence>
<proteinExistence type="predicted"/>
<evidence type="ECO:0000313" key="4">
    <source>
        <dbReference type="Proteomes" id="UP000051302"/>
    </source>
</evidence>